<dbReference type="EMBL" id="SWLE01000014">
    <property type="protein sequence ID" value="TNM91786.1"/>
    <property type="molecule type" value="Genomic_DNA"/>
</dbReference>
<proteinExistence type="predicted"/>
<gene>
    <name evidence="2" type="ORF">fugu_018797</name>
</gene>
<organism evidence="2 3">
    <name type="scientific">Takifugu bimaculatus</name>
    <dbReference type="NCBI Taxonomy" id="433685"/>
    <lineage>
        <taxon>Eukaryota</taxon>
        <taxon>Metazoa</taxon>
        <taxon>Chordata</taxon>
        <taxon>Craniata</taxon>
        <taxon>Vertebrata</taxon>
        <taxon>Euteleostomi</taxon>
        <taxon>Actinopterygii</taxon>
        <taxon>Neopterygii</taxon>
        <taxon>Teleostei</taxon>
        <taxon>Neoteleostei</taxon>
        <taxon>Acanthomorphata</taxon>
        <taxon>Eupercaria</taxon>
        <taxon>Tetraodontiformes</taxon>
        <taxon>Tetradontoidea</taxon>
        <taxon>Tetraodontidae</taxon>
        <taxon>Takifugu</taxon>
    </lineage>
</organism>
<evidence type="ECO:0000313" key="3">
    <source>
        <dbReference type="Proteomes" id="UP000516260"/>
    </source>
</evidence>
<evidence type="ECO:0000256" key="1">
    <source>
        <dbReference type="SAM" id="MobiDB-lite"/>
    </source>
</evidence>
<reference evidence="2 3" key="1">
    <citation type="submission" date="2019-04" db="EMBL/GenBank/DDBJ databases">
        <title>The sequence and de novo assembly of Takifugu bimaculatus genome using PacBio and Hi-C technologies.</title>
        <authorList>
            <person name="Xu P."/>
            <person name="Liu B."/>
            <person name="Zhou Z."/>
        </authorList>
    </citation>
    <scope>NUCLEOTIDE SEQUENCE [LARGE SCALE GENOMIC DNA]</scope>
    <source>
        <strain evidence="2">TB-2018</strain>
        <tissue evidence="2">Muscle</tissue>
    </source>
</reference>
<name>A0A4Z2BJL1_9TELE</name>
<dbReference type="AlphaFoldDB" id="A0A4Z2BJL1"/>
<accession>A0A4Z2BJL1</accession>
<evidence type="ECO:0000313" key="2">
    <source>
        <dbReference type="EMBL" id="TNM91786.1"/>
    </source>
</evidence>
<feature type="region of interest" description="Disordered" evidence="1">
    <location>
        <begin position="1"/>
        <end position="76"/>
    </location>
</feature>
<sequence>GCGEHGERGAPEGSAGADRLPEAAGAGVPRSEGNLAVSCLPQFPRPDEARAGVQGGDGSAAPDDSLCKHHPEGEDQLPSEQVAERLNLDHLDLCEYPQEAERRRVNTSLVLSHTFGCFINAQTEMVGQGGRVGGLCGPEKVPQAMSSITAEEGAVDSVVSSQISTQNRQILYCQLKSRTLRLLMGKSEA</sequence>
<comment type="caution">
    <text evidence="2">The sequence shown here is derived from an EMBL/GenBank/DDBJ whole genome shotgun (WGS) entry which is preliminary data.</text>
</comment>
<feature type="non-terminal residue" evidence="2">
    <location>
        <position position="189"/>
    </location>
</feature>
<keyword evidence="3" id="KW-1185">Reference proteome</keyword>
<protein>
    <submittedName>
        <fullName evidence="2">Uncharacterized protein</fullName>
    </submittedName>
</protein>
<feature type="compositionally biased region" description="Basic and acidic residues" evidence="1">
    <location>
        <begin position="1"/>
        <end position="10"/>
    </location>
</feature>
<dbReference type="Proteomes" id="UP000516260">
    <property type="component" value="Chromosome 21"/>
</dbReference>